<evidence type="ECO:0000256" key="13">
    <source>
        <dbReference type="ARBA" id="ARBA00023146"/>
    </source>
</evidence>
<dbReference type="EC" id="6.1.1.20" evidence="15"/>
<dbReference type="SUPFAM" id="SSF56037">
    <property type="entry name" value="PheT/TilS domain"/>
    <property type="match status" value="1"/>
</dbReference>
<evidence type="ECO:0000256" key="2">
    <source>
        <dbReference type="ARBA" id="ARBA00008653"/>
    </source>
</evidence>
<dbReference type="HAMAP" id="MF_00283">
    <property type="entry name" value="Phe_tRNA_synth_beta1"/>
    <property type="match status" value="1"/>
</dbReference>
<dbReference type="InterPro" id="IPR012340">
    <property type="entry name" value="NA-bd_OB-fold"/>
</dbReference>
<dbReference type="InterPro" id="IPR002547">
    <property type="entry name" value="tRNA-bd_dom"/>
</dbReference>
<dbReference type="InterPro" id="IPR005147">
    <property type="entry name" value="tRNA_synthase_B5-dom"/>
</dbReference>
<feature type="domain" description="TRNA-binding" evidence="17">
    <location>
        <begin position="41"/>
        <end position="159"/>
    </location>
</feature>
<evidence type="ECO:0000313" key="20">
    <source>
        <dbReference type="EMBL" id="KKR99637.1"/>
    </source>
</evidence>
<dbReference type="GO" id="GO:0004826">
    <property type="term" value="F:phenylalanine-tRNA ligase activity"/>
    <property type="evidence" value="ECO:0007669"/>
    <property type="project" value="UniProtKB-UniRule"/>
</dbReference>
<gene>
    <name evidence="15" type="primary">pheT</name>
    <name evidence="20" type="ORF">UU50_C0004G0018</name>
</gene>
<feature type="binding site" evidence="15">
    <location>
        <position position="474"/>
    </location>
    <ligand>
        <name>Mg(2+)</name>
        <dbReference type="ChEBI" id="CHEBI:18420"/>
        <note>shared with alpha subunit</note>
    </ligand>
</feature>
<evidence type="ECO:0000256" key="4">
    <source>
        <dbReference type="ARBA" id="ARBA00022490"/>
    </source>
</evidence>
<evidence type="ECO:0000256" key="12">
    <source>
        <dbReference type="ARBA" id="ARBA00022917"/>
    </source>
</evidence>
<comment type="subcellular location">
    <subcellularLocation>
        <location evidence="1 15">Cytoplasm</location>
    </subcellularLocation>
</comment>
<dbReference type="Gene3D" id="3.30.56.10">
    <property type="match status" value="2"/>
</dbReference>
<name>A0A0G0YH27_9BACT</name>
<keyword evidence="4 15" id="KW-0963">Cytoplasm</keyword>
<evidence type="ECO:0000256" key="7">
    <source>
        <dbReference type="ARBA" id="ARBA00022723"/>
    </source>
</evidence>
<dbReference type="PATRIC" id="fig|1618983.3.peg.232"/>
<dbReference type="CDD" id="cd02796">
    <property type="entry name" value="tRNA_bind_bactPheRS"/>
    <property type="match status" value="1"/>
</dbReference>
<keyword evidence="7 15" id="KW-0479">Metal-binding</keyword>
<dbReference type="PROSITE" id="PS51483">
    <property type="entry name" value="B5"/>
    <property type="match status" value="1"/>
</dbReference>
<dbReference type="PROSITE" id="PS50886">
    <property type="entry name" value="TRBD"/>
    <property type="match status" value="1"/>
</dbReference>
<comment type="subunit">
    <text evidence="3 15">Tetramer of two alpha and two beta subunits.</text>
</comment>
<dbReference type="InterPro" id="IPR005146">
    <property type="entry name" value="B3/B4_tRNA-bd"/>
</dbReference>
<dbReference type="GO" id="GO:0009328">
    <property type="term" value="C:phenylalanine-tRNA ligase complex"/>
    <property type="evidence" value="ECO:0007669"/>
    <property type="project" value="TreeGrafter"/>
</dbReference>
<keyword evidence="5 16" id="KW-0820">tRNA-binding</keyword>
<dbReference type="SUPFAM" id="SSF50249">
    <property type="entry name" value="Nucleic acid-binding proteins"/>
    <property type="match status" value="1"/>
</dbReference>
<dbReference type="Gene3D" id="2.40.50.140">
    <property type="entry name" value="Nucleic acid-binding proteins"/>
    <property type="match status" value="1"/>
</dbReference>
<dbReference type="EMBL" id="LCAW01000004">
    <property type="protein sequence ID" value="KKR99637.1"/>
    <property type="molecule type" value="Genomic_DNA"/>
</dbReference>
<dbReference type="GO" id="GO:0000049">
    <property type="term" value="F:tRNA binding"/>
    <property type="evidence" value="ECO:0007669"/>
    <property type="project" value="UniProtKB-UniRule"/>
</dbReference>
<dbReference type="GO" id="GO:0005524">
    <property type="term" value="F:ATP binding"/>
    <property type="evidence" value="ECO:0007669"/>
    <property type="project" value="UniProtKB-UniRule"/>
</dbReference>
<dbReference type="InterPro" id="IPR009061">
    <property type="entry name" value="DNA-bd_dom_put_sf"/>
</dbReference>
<evidence type="ECO:0000256" key="15">
    <source>
        <dbReference type="HAMAP-Rule" id="MF_00283"/>
    </source>
</evidence>
<dbReference type="SUPFAM" id="SSF55681">
    <property type="entry name" value="Class II aaRS and biotin synthetases"/>
    <property type="match status" value="1"/>
</dbReference>
<dbReference type="SMART" id="SM00896">
    <property type="entry name" value="FDX-ACB"/>
    <property type="match status" value="1"/>
</dbReference>
<evidence type="ECO:0000256" key="8">
    <source>
        <dbReference type="ARBA" id="ARBA00022741"/>
    </source>
</evidence>
<evidence type="ECO:0000256" key="16">
    <source>
        <dbReference type="PROSITE-ProRule" id="PRU00209"/>
    </source>
</evidence>
<evidence type="ECO:0000259" key="17">
    <source>
        <dbReference type="PROSITE" id="PS50886"/>
    </source>
</evidence>
<dbReference type="Gene3D" id="3.30.70.380">
    <property type="entry name" value="Ferrodoxin-fold anticodon-binding domain"/>
    <property type="match status" value="1"/>
</dbReference>
<dbReference type="Pfam" id="PF03147">
    <property type="entry name" value="FDX-ACB"/>
    <property type="match status" value="1"/>
</dbReference>
<evidence type="ECO:0000256" key="3">
    <source>
        <dbReference type="ARBA" id="ARBA00011209"/>
    </source>
</evidence>
<comment type="cofactor">
    <cofactor evidence="15">
        <name>Mg(2+)</name>
        <dbReference type="ChEBI" id="CHEBI:18420"/>
    </cofactor>
    <text evidence="15">Binds 2 magnesium ions per tetramer.</text>
</comment>
<evidence type="ECO:0000259" key="19">
    <source>
        <dbReference type="PROSITE" id="PS51483"/>
    </source>
</evidence>
<dbReference type="InterPro" id="IPR020825">
    <property type="entry name" value="Phe-tRNA_synthase-like_B3/B4"/>
</dbReference>
<evidence type="ECO:0000256" key="9">
    <source>
        <dbReference type="ARBA" id="ARBA00022840"/>
    </source>
</evidence>
<feature type="binding site" evidence="15">
    <location>
        <position position="471"/>
    </location>
    <ligand>
        <name>Mg(2+)</name>
        <dbReference type="ChEBI" id="CHEBI:18420"/>
        <note>shared with alpha subunit</note>
    </ligand>
</feature>
<dbReference type="NCBIfam" id="TIGR00472">
    <property type="entry name" value="pheT_bact"/>
    <property type="match status" value="1"/>
</dbReference>
<feature type="domain" description="B5" evidence="19">
    <location>
        <begin position="411"/>
        <end position="487"/>
    </location>
</feature>
<sequence>MNILASYNWIKEYLKTEATAEEFSREMSLKSMSVESIEYLKDRFENMVIGVVKELKVHPDADRLKVAMTDIGGKEVQIVCGGQNLCSGMKVVVALPGAKVIWHGEGEYVELKETKVRGVESFGMICAPSELGLEKAYCSAGGIWDLSELTSAPAGTSFVEAMDMDDIIFDIEVTSNRVDSMSIIGLAREGGVVAEGEFKFIEPESIKEGSGKDLKVQVDEQDLCPCYMAVVIDGIKVGPSPMWLQNKLLLSGHRPINNIVDITNFVLHEYGQPLHAFDYDKLEGQTIVVRTARAGEVIEALDEKTYELSKNQLVIADALKPVAVAGVMGGEQAGTTEATTTIVFEAATFNPVSIRRTSRALNLFSDSQLLFEKGLSVQLPEIALARAVELTLEIAGGYVASTVYDIRKVEYVPLQFPWNCQKSRNVIGVDLSDEDMIKILEKLGFVLDGSGGQYQVTVPFWRDHDIENEIDFTEEIARIFGYHNIPITLPNQEPPTVYADQALLWEDRTKMLFCSHGYTEFCGYSFVSAHDLERYDLDPSDAVELYNPLSSDLTHMRTSLAPSVLKDIEMNQGQVQSGQIFELQRVYLKKEGDLPKERTRLVFGEFGVKDVNQAFLQQKGMLLLWAKNVGLEIRLERLEDDVYWHPTRSASIMYKANRVGIIGQVATQYQNAFGIERPVMMVDLDFEAVVADMNKKMRYEPIPEFPAIIRDIAVEVDAKLEFSQIKSALLNLDSIIRSIDLKDVYQGEGVETGKKSLTLSIILRSDSQTLSSEVADSVIEKIATVAIGKLSAKMR</sequence>
<dbReference type="PANTHER" id="PTHR10947">
    <property type="entry name" value="PHENYLALANYL-TRNA SYNTHETASE BETA CHAIN AND LEUCINE-RICH REPEAT-CONTAINING PROTEIN 47"/>
    <property type="match status" value="1"/>
</dbReference>
<evidence type="ECO:0000256" key="10">
    <source>
        <dbReference type="ARBA" id="ARBA00022842"/>
    </source>
</evidence>
<feature type="binding site" evidence="15">
    <location>
        <position position="465"/>
    </location>
    <ligand>
        <name>Mg(2+)</name>
        <dbReference type="ChEBI" id="CHEBI:18420"/>
        <note>shared with alpha subunit</note>
    </ligand>
</feature>
<dbReference type="InterPro" id="IPR041616">
    <property type="entry name" value="PheRS_beta_core"/>
</dbReference>
<accession>A0A0G0YH27</accession>
<evidence type="ECO:0000256" key="1">
    <source>
        <dbReference type="ARBA" id="ARBA00004496"/>
    </source>
</evidence>
<evidence type="ECO:0000259" key="18">
    <source>
        <dbReference type="PROSITE" id="PS51447"/>
    </source>
</evidence>
<proteinExistence type="inferred from homology"/>
<dbReference type="GO" id="GO:0000287">
    <property type="term" value="F:magnesium ion binding"/>
    <property type="evidence" value="ECO:0007669"/>
    <property type="project" value="UniProtKB-UniRule"/>
</dbReference>
<dbReference type="SMART" id="SM00873">
    <property type="entry name" value="B3_4"/>
    <property type="match status" value="1"/>
</dbReference>
<dbReference type="Gene3D" id="3.30.930.10">
    <property type="entry name" value="Bira Bifunctional Protein, Domain 2"/>
    <property type="match status" value="1"/>
</dbReference>
<dbReference type="Pfam" id="PF03484">
    <property type="entry name" value="B5"/>
    <property type="match status" value="1"/>
</dbReference>
<evidence type="ECO:0000256" key="5">
    <source>
        <dbReference type="ARBA" id="ARBA00022555"/>
    </source>
</evidence>
<dbReference type="Pfam" id="PF17759">
    <property type="entry name" value="tRNA_synthFbeta"/>
    <property type="match status" value="1"/>
</dbReference>
<dbReference type="InterPro" id="IPR045864">
    <property type="entry name" value="aa-tRNA-synth_II/BPL/LPL"/>
</dbReference>
<dbReference type="SUPFAM" id="SSF54991">
    <property type="entry name" value="Anticodon-binding domain of PheRS"/>
    <property type="match status" value="1"/>
</dbReference>
<comment type="caution">
    <text evidence="20">The sequence shown here is derived from an EMBL/GenBank/DDBJ whole genome shotgun (WGS) entry which is preliminary data.</text>
</comment>
<evidence type="ECO:0000313" key="21">
    <source>
        <dbReference type="Proteomes" id="UP000033930"/>
    </source>
</evidence>
<feature type="binding site" evidence="15">
    <location>
        <position position="475"/>
    </location>
    <ligand>
        <name>Mg(2+)</name>
        <dbReference type="ChEBI" id="CHEBI:18420"/>
        <note>shared with alpha subunit</note>
    </ligand>
</feature>
<dbReference type="SMART" id="SM00874">
    <property type="entry name" value="B5"/>
    <property type="match status" value="1"/>
</dbReference>
<keyword evidence="12 15" id="KW-0648">Protein biosynthesis</keyword>
<evidence type="ECO:0000256" key="14">
    <source>
        <dbReference type="ARBA" id="ARBA00049255"/>
    </source>
</evidence>
<feature type="domain" description="FDX-ACB" evidence="18">
    <location>
        <begin position="703"/>
        <end position="795"/>
    </location>
</feature>
<evidence type="ECO:0000256" key="11">
    <source>
        <dbReference type="ARBA" id="ARBA00022884"/>
    </source>
</evidence>
<evidence type="ECO:0000256" key="6">
    <source>
        <dbReference type="ARBA" id="ARBA00022598"/>
    </source>
</evidence>
<organism evidence="20 21">
    <name type="scientific">Candidatus Uhrbacteria bacterium GW2011_GWC1_41_20</name>
    <dbReference type="NCBI Taxonomy" id="1618983"/>
    <lineage>
        <taxon>Bacteria</taxon>
        <taxon>Candidatus Uhriibacteriota</taxon>
    </lineage>
</organism>
<dbReference type="Gene3D" id="3.50.40.10">
    <property type="entry name" value="Phenylalanyl-trna Synthetase, Chain B, domain 3"/>
    <property type="match status" value="1"/>
</dbReference>
<dbReference type="InterPro" id="IPR005121">
    <property type="entry name" value="Fdx_antiC-bd"/>
</dbReference>
<dbReference type="InterPro" id="IPR045060">
    <property type="entry name" value="Phe-tRNA-ligase_IIc_bsu"/>
</dbReference>
<comment type="similarity">
    <text evidence="2 15">Belongs to the phenylalanyl-tRNA synthetase beta subunit family. Type 1 subfamily.</text>
</comment>
<keyword evidence="9 15" id="KW-0067">ATP-binding</keyword>
<dbReference type="PANTHER" id="PTHR10947:SF0">
    <property type="entry name" value="PHENYLALANINE--TRNA LIGASE BETA SUBUNIT"/>
    <property type="match status" value="1"/>
</dbReference>
<dbReference type="InterPro" id="IPR036690">
    <property type="entry name" value="Fdx_antiC-bd_sf"/>
</dbReference>
<dbReference type="GO" id="GO:0006432">
    <property type="term" value="P:phenylalanyl-tRNA aminoacylation"/>
    <property type="evidence" value="ECO:0007669"/>
    <property type="project" value="UniProtKB-UniRule"/>
</dbReference>
<keyword evidence="6 15" id="KW-0436">Ligase</keyword>
<dbReference type="SUPFAM" id="SSF46955">
    <property type="entry name" value="Putative DNA-binding domain"/>
    <property type="match status" value="1"/>
</dbReference>
<dbReference type="Pfam" id="PF01588">
    <property type="entry name" value="tRNA_bind"/>
    <property type="match status" value="1"/>
</dbReference>
<protein>
    <recommendedName>
        <fullName evidence="15">Phenylalanine--tRNA ligase beta subunit</fullName>
        <ecNumber evidence="15">6.1.1.20</ecNumber>
    </recommendedName>
    <alternativeName>
        <fullName evidence="15">Phenylalanyl-tRNA synthetase beta subunit</fullName>
        <shortName evidence="15">PheRS</shortName>
    </alternativeName>
</protein>
<keyword evidence="8 15" id="KW-0547">Nucleotide-binding</keyword>
<dbReference type="InterPro" id="IPR004532">
    <property type="entry name" value="Phe-tRNA-ligase_IIc_bsu_bact"/>
</dbReference>
<dbReference type="Pfam" id="PF03483">
    <property type="entry name" value="B3_4"/>
    <property type="match status" value="1"/>
</dbReference>
<reference evidence="20 21" key="1">
    <citation type="journal article" date="2015" name="Nature">
        <title>rRNA introns, odd ribosomes, and small enigmatic genomes across a large radiation of phyla.</title>
        <authorList>
            <person name="Brown C.T."/>
            <person name="Hug L.A."/>
            <person name="Thomas B.C."/>
            <person name="Sharon I."/>
            <person name="Castelle C.J."/>
            <person name="Singh A."/>
            <person name="Wilkins M.J."/>
            <person name="Williams K.H."/>
            <person name="Banfield J.F."/>
        </authorList>
    </citation>
    <scope>NUCLEOTIDE SEQUENCE [LARGE SCALE GENOMIC DNA]</scope>
</reference>
<dbReference type="AlphaFoldDB" id="A0A0G0YH27"/>
<keyword evidence="11 16" id="KW-0694">RNA-binding</keyword>
<keyword evidence="10 15" id="KW-0460">Magnesium</keyword>
<keyword evidence="13 15" id="KW-0030">Aminoacyl-tRNA synthetase</keyword>
<dbReference type="Proteomes" id="UP000033930">
    <property type="component" value="Unassembled WGS sequence"/>
</dbReference>
<dbReference type="PROSITE" id="PS51447">
    <property type="entry name" value="FDX_ACB"/>
    <property type="match status" value="1"/>
</dbReference>
<comment type="catalytic activity">
    <reaction evidence="14 15">
        <text>tRNA(Phe) + L-phenylalanine + ATP = L-phenylalanyl-tRNA(Phe) + AMP + diphosphate + H(+)</text>
        <dbReference type="Rhea" id="RHEA:19413"/>
        <dbReference type="Rhea" id="RHEA-COMP:9668"/>
        <dbReference type="Rhea" id="RHEA-COMP:9699"/>
        <dbReference type="ChEBI" id="CHEBI:15378"/>
        <dbReference type="ChEBI" id="CHEBI:30616"/>
        <dbReference type="ChEBI" id="CHEBI:33019"/>
        <dbReference type="ChEBI" id="CHEBI:58095"/>
        <dbReference type="ChEBI" id="CHEBI:78442"/>
        <dbReference type="ChEBI" id="CHEBI:78531"/>
        <dbReference type="ChEBI" id="CHEBI:456215"/>
        <dbReference type="EC" id="6.1.1.20"/>
    </reaction>
</comment>
<dbReference type="InterPro" id="IPR033714">
    <property type="entry name" value="tRNA_bind_bactPheRS"/>
</dbReference>